<feature type="transmembrane region" description="Helical" evidence="8">
    <location>
        <begin position="60"/>
        <end position="81"/>
    </location>
</feature>
<dbReference type="PANTHER" id="PTHR30472:SF25">
    <property type="entry name" value="ABC TRANSPORTER PERMEASE PROTEIN MJ0876-RELATED"/>
    <property type="match status" value="1"/>
</dbReference>
<keyword evidence="6 8" id="KW-1133">Transmembrane helix</keyword>
<dbReference type="InterPro" id="IPR000522">
    <property type="entry name" value="ABC_transptr_permease_BtuC"/>
</dbReference>
<evidence type="ECO:0000256" key="7">
    <source>
        <dbReference type="ARBA" id="ARBA00023136"/>
    </source>
</evidence>
<evidence type="ECO:0000256" key="6">
    <source>
        <dbReference type="ARBA" id="ARBA00022989"/>
    </source>
</evidence>
<accession>A0A6B2R6K8</accession>
<dbReference type="Pfam" id="PF01032">
    <property type="entry name" value="FecCD"/>
    <property type="match status" value="1"/>
</dbReference>
<keyword evidence="4" id="KW-1003">Cell membrane</keyword>
<protein>
    <submittedName>
        <fullName evidence="9">Iron ABC transporter permease</fullName>
    </submittedName>
</protein>
<feature type="transmembrane region" description="Helical" evidence="8">
    <location>
        <begin position="88"/>
        <end position="107"/>
    </location>
</feature>
<evidence type="ECO:0000256" key="8">
    <source>
        <dbReference type="SAM" id="Phobius"/>
    </source>
</evidence>
<comment type="subcellular location">
    <subcellularLocation>
        <location evidence="1">Cell membrane</location>
        <topology evidence="1">Multi-pass membrane protein</topology>
    </subcellularLocation>
</comment>
<dbReference type="SUPFAM" id="SSF81345">
    <property type="entry name" value="ABC transporter involved in vitamin B12 uptake, BtuC"/>
    <property type="match status" value="1"/>
</dbReference>
<keyword evidence="5 8" id="KW-0812">Transmembrane</keyword>
<dbReference type="GO" id="GO:0033214">
    <property type="term" value="P:siderophore-iron import into cell"/>
    <property type="evidence" value="ECO:0007669"/>
    <property type="project" value="TreeGrafter"/>
</dbReference>
<sequence length="329" mass="35173">MFRSVRLIIALLALLLVMLFALKAGAVAVSWPEFLSLLLQPSSSDELQRLVVFQLRLPRILFAAVVGSALALSGASMQALFRNPLAEPGLVGLSAGAAFGTVLALSIGLSGLFWIGMAGFAGGLLALAIAYYLGRRFEGLAGILLAGVAINACAMSIVSVLITYASDAQLRSYSFWSLGSLTRANWTLIGLLLPWTFIWSCVICFHWRVLNALLIGEREAHHLGFDLVRTRRIMMLSIALLVGPLIAVTGGVAFVGLIVPHLLRMRAGSDHRLLLPLSALVGAIVLVLADWLSRVVVLPAELPVGVVTSLVGGPYFLWLLARIRNVGSN</sequence>
<dbReference type="GO" id="GO:0005886">
    <property type="term" value="C:plasma membrane"/>
    <property type="evidence" value="ECO:0007669"/>
    <property type="project" value="UniProtKB-SubCell"/>
</dbReference>
<dbReference type="Gene3D" id="1.10.3470.10">
    <property type="entry name" value="ABC transporter involved in vitamin B12 uptake, BtuC"/>
    <property type="match status" value="1"/>
</dbReference>
<evidence type="ECO:0000256" key="1">
    <source>
        <dbReference type="ARBA" id="ARBA00004651"/>
    </source>
</evidence>
<evidence type="ECO:0000256" key="2">
    <source>
        <dbReference type="ARBA" id="ARBA00007935"/>
    </source>
</evidence>
<feature type="transmembrane region" description="Helical" evidence="8">
    <location>
        <begin position="186"/>
        <end position="214"/>
    </location>
</feature>
<name>A0A6B2R6K8_9BURK</name>
<comment type="similarity">
    <text evidence="2">Belongs to the binding-protein-dependent transport system permease family. FecCD subfamily.</text>
</comment>
<dbReference type="AlphaFoldDB" id="A0A6B2R6K8"/>
<keyword evidence="3" id="KW-0813">Transport</keyword>
<dbReference type="RefSeq" id="WP_163653266.1">
    <property type="nucleotide sequence ID" value="NZ_JAAGRN010000004.1"/>
</dbReference>
<dbReference type="GO" id="GO:0022857">
    <property type="term" value="F:transmembrane transporter activity"/>
    <property type="evidence" value="ECO:0007669"/>
    <property type="project" value="InterPro"/>
</dbReference>
<feature type="transmembrane region" description="Helical" evidence="8">
    <location>
        <begin position="140"/>
        <end position="166"/>
    </location>
</feature>
<organism evidence="9">
    <name type="scientific">Sheuella amnicola</name>
    <dbReference type="NCBI Taxonomy" id="2707330"/>
    <lineage>
        <taxon>Bacteria</taxon>
        <taxon>Pseudomonadati</taxon>
        <taxon>Pseudomonadota</taxon>
        <taxon>Betaproteobacteria</taxon>
        <taxon>Burkholderiales</taxon>
        <taxon>Alcaligenaceae</taxon>
        <taxon>Sheuella</taxon>
    </lineage>
</organism>
<proteinExistence type="inferred from homology"/>
<dbReference type="PANTHER" id="PTHR30472">
    <property type="entry name" value="FERRIC ENTEROBACTIN TRANSPORT SYSTEM PERMEASE PROTEIN"/>
    <property type="match status" value="1"/>
</dbReference>
<evidence type="ECO:0000256" key="3">
    <source>
        <dbReference type="ARBA" id="ARBA00022448"/>
    </source>
</evidence>
<dbReference type="InterPro" id="IPR037294">
    <property type="entry name" value="ABC_BtuC-like"/>
</dbReference>
<comment type="caution">
    <text evidence="9">The sequence shown here is derived from an EMBL/GenBank/DDBJ whole genome shotgun (WGS) entry which is preliminary data.</text>
</comment>
<feature type="transmembrane region" description="Helical" evidence="8">
    <location>
        <begin position="235"/>
        <end position="261"/>
    </location>
</feature>
<evidence type="ECO:0000256" key="5">
    <source>
        <dbReference type="ARBA" id="ARBA00022692"/>
    </source>
</evidence>
<feature type="transmembrane region" description="Helical" evidence="8">
    <location>
        <begin position="273"/>
        <end position="292"/>
    </location>
</feature>
<dbReference type="CDD" id="cd06550">
    <property type="entry name" value="TM_ABC_iron-siderophores_like"/>
    <property type="match status" value="1"/>
</dbReference>
<keyword evidence="7 8" id="KW-0472">Membrane</keyword>
<gene>
    <name evidence="9" type="ORF">G3I67_06960</name>
</gene>
<dbReference type="EMBL" id="JAAGRN010000004">
    <property type="protein sequence ID" value="NDY82965.1"/>
    <property type="molecule type" value="Genomic_DNA"/>
</dbReference>
<evidence type="ECO:0000313" key="9">
    <source>
        <dbReference type="EMBL" id="NDY82965.1"/>
    </source>
</evidence>
<evidence type="ECO:0000256" key="4">
    <source>
        <dbReference type="ARBA" id="ARBA00022475"/>
    </source>
</evidence>
<feature type="transmembrane region" description="Helical" evidence="8">
    <location>
        <begin position="113"/>
        <end position="133"/>
    </location>
</feature>
<reference evidence="9" key="1">
    <citation type="submission" date="2020-02" db="EMBL/GenBank/DDBJ databases">
        <authorList>
            <person name="Chen W.-M."/>
        </authorList>
    </citation>
    <scope>NUCLEOTIDE SEQUENCE</scope>
    <source>
        <strain evidence="9">NBD-18</strain>
    </source>
</reference>
<feature type="transmembrane region" description="Helical" evidence="8">
    <location>
        <begin position="304"/>
        <end position="321"/>
    </location>
</feature>
<dbReference type="FunFam" id="1.10.3470.10:FF:000001">
    <property type="entry name" value="Vitamin B12 ABC transporter permease BtuC"/>
    <property type="match status" value="1"/>
</dbReference>